<sequence>MTGLINNMDKRHITRVDDSAVIAGYSNVKITQVRAYKTSGYLEQEVGLGAGSIVNVYLTGYKPNI</sequence>
<dbReference type="AlphaFoldDB" id="D4ZBZ4"/>
<dbReference type="Proteomes" id="UP000002350">
    <property type="component" value="Chromosome"/>
</dbReference>
<organism evidence="1 2">
    <name type="scientific">Shewanella violacea (strain JCM 10179 / CIP 106290 / LMG 19151 / DSS12)</name>
    <dbReference type="NCBI Taxonomy" id="637905"/>
    <lineage>
        <taxon>Bacteria</taxon>
        <taxon>Pseudomonadati</taxon>
        <taxon>Pseudomonadota</taxon>
        <taxon>Gammaproteobacteria</taxon>
        <taxon>Alteromonadales</taxon>
        <taxon>Shewanellaceae</taxon>
        <taxon>Shewanella</taxon>
    </lineage>
</organism>
<protein>
    <submittedName>
        <fullName evidence="1">Uncharacterized protein</fullName>
    </submittedName>
</protein>
<dbReference type="KEGG" id="svo:SVI_3568"/>
<evidence type="ECO:0000313" key="2">
    <source>
        <dbReference type="Proteomes" id="UP000002350"/>
    </source>
</evidence>
<accession>D4ZBZ4</accession>
<keyword evidence="2" id="KW-1185">Reference proteome</keyword>
<name>D4ZBZ4_SHEVD</name>
<dbReference type="HOGENOM" id="CLU_2847434_0_0_6"/>
<dbReference type="STRING" id="637905.SVI_3568"/>
<reference evidence="2" key="1">
    <citation type="journal article" date="2010" name="Mol. Biosyst.">
        <title>Complete genome sequence and comparative analysis of Shewanella violacea, a psychrophilic and piezophilic bacterium from deep sea floor sediments.</title>
        <authorList>
            <person name="Aono E."/>
            <person name="Baba T."/>
            <person name="Ara T."/>
            <person name="Nishi T."/>
            <person name="Nakamichi T."/>
            <person name="Inamoto E."/>
            <person name="Toyonaga H."/>
            <person name="Hasegawa M."/>
            <person name="Takai Y."/>
            <person name="Okumura Y."/>
            <person name="Baba M."/>
            <person name="Tomita M."/>
            <person name="Kato C."/>
            <person name="Oshima T."/>
            <person name="Nakasone K."/>
            <person name="Mori H."/>
        </authorList>
    </citation>
    <scope>NUCLEOTIDE SEQUENCE [LARGE SCALE GENOMIC DNA]</scope>
    <source>
        <strain evidence="2">JCM 10179 / CIP 106290 / LMG 19151 / DSS12</strain>
    </source>
</reference>
<gene>
    <name evidence="1" type="ordered locus">SVI_3568</name>
</gene>
<dbReference type="EMBL" id="AP011177">
    <property type="protein sequence ID" value="BAJ03539.1"/>
    <property type="molecule type" value="Genomic_DNA"/>
</dbReference>
<evidence type="ECO:0000313" key="1">
    <source>
        <dbReference type="EMBL" id="BAJ03539.1"/>
    </source>
</evidence>
<proteinExistence type="predicted"/>